<comment type="caution">
    <text evidence="3">The sequence shown here is derived from an EMBL/GenBank/DDBJ whole genome shotgun (WGS) entry which is preliminary data.</text>
</comment>
<proteinExistence type="predicted"/>
<evidence type="ECO:0000256" key="1">
    <source>
        <dbReference type="SAM" id="MobiDB-lite"/>
    </source>
</evidence>
<evidence type="ECO:0000313" key="4">
    <source>
        <dbReference type="Proteomes" id="UP000327000"/>
    </source>
</evidence>
<organism evidence="3 4">
    <name type="scientific">Streptomyces mobaraensis</name>
    <name type="common">Streptoverticillium mobaraense</name>
    <dbReference type="NCBI Taxonomy" id="35621"/>
    <lineage>
        <taxon>Bacteria</taxon>
        <taxon>Bacillati</taxon>
        <taxon>Actinomycetota</taxon>
        <taxon>Actinomycetes</taxon>
        <taxon>Kitasatosporales</taxon>
        <taxon>Streptomycetaceae</taxon>
        <taxon>Streptomyces</taxon>
    </lineage>
</organism>
<accession>A0A5N5WB06</accession>
<evidence type="ECO:0000259" key="2">
    <source>
        <dbReference type="Pfam" id="PF02861"/>
    </source>
</evidence>
<dbReference type="RefSeq" id="WP_152263316.1">
    <property type="nucleotide sequence ID" value="NZ_VOKX01000016.1"/>
</dbReference>
<dbReference type="Pfam" id="PF02861">
    <property type="entry name" value="Clp_N"/>
    <property type="match status" value="1"/>
</dbReference>
<dbReference type="Gene3D" id="1.10.1780.10">
    <property type="entry name" value="Clp, N-terminal domain"/>
    <property type="match status" value="1"/>
</dbReference>
<name>A0A5N5WB06_STRMB</name>
<dbReference type="InterPro" id="IPR036628">
    <property type="entry name" value="Clp_N_dom_sf"/>
</dbReference>
<dbReference type="EMBL" id="VOKX01000016">
    <property type="protein sequence ID" value="KAB7847281.1"/>
    <property type="molecule type" value="Genomic_DNA"/>
</dbReference>
<dbReference type="Proteomes" id="UP000327000">
    <property type="component" value="Unassembled WGS sequence"/>
</dbReference>
<reference evidence="3 4" key="1">
    <citation type="journal article" date="2019" name="Microb. Cell Fact.">
        <title>Exploring novel herbicidin analogues by transcriptional regulator overexpression and MS/MS molecular networking.</title>
        <authorList>
            <person name="Shi Y."/>
            <person name="Gu R."/>
            <person name="Li Y."/>
            <person name="Wang X."/>
            <person name="Ren W."/>
            <person name="Li X."/>
            <person name="Wang L."/>
            <person name="Xie Y."/>
            <person name="Hong B."/>
        </authorList>
    </citation>
    <scope>NUCLEOTIDE SEQUENCE [LARGE SCALE GENOMIC DNA]</scope>
    <source>
        <strain evidence="3 4">US-43</strain>
    </source>
</reference>
<dbReference type="OrthoDB" id="3628183at2"/>
<feature type="domain" description="Clp R" evidence="2">
    <location>
        <begin position="30"/>
        <end position="83"/>
    </location>
</feature>
<evidence type="ECO:0000313" key="3">
    <source>
        <dbReference type="EMBL" id="KAB7847281.1"/>
    </source>
</evidence>
<dbReference type="SUPFAM" id="SSF81923">
    <property type="entry name" value="Double Clp-N motif"/>
    <property type="match status" value="1"/>
</dbReference>
<keyword evidence="4" id="KW-1185">Reference proteome</keyword>
<feature type="compositionally biased region" description="Polar residues" evidence="1">
    <location>
        <begin position="8"/>
        <end position="19"/>
    </location>
</feature>
<dbReference type="InterPro" id="IPR004176">
    <property type="entry name" value="Clp_R_N"/>
</dbReference>
<protein>
    <recommendedName>
        <fullName evidence="2">Clp R domain-containing protein</fullName>
    </recommendedName>
</protein>
<sequence>MWTGRGATPSSTRSWNTSGGLRRGSPSGEQARLAAAELGHDWIGTEHTLLGLIHVEESPAARILRGLGFTSDELHETVRTVIAERLAARDER</sequence>
<gene>
    <name evidence="3" type="ORF">FRZ00_11270</name>
</gene>
<feature type="region of interest" description="Disordered" evidence="1">
    <location>
        <begin position="1"/>
        <end position="30"/>
    </location>
</feature>
<dbReference type="AlphaFoldDB" id="A0A5N5WB06"/>